<proteinExistence type="predicted"/>
<dbReference type="PANTHER" id="PTHR46289:SF17">
    <property type="entry name" value="HAT C-TERMINAL DIMERISATION DOMAIN-CONTAINING PROTEIN"/>
    <property type="match status" value="1"/>
</dbReference>
<protein>
    <recommendedName>
        <fullName evidence="3">HAT C-terminal dimerisation domain-containing protein</fullName>
    </recommendedName>
</protein>
<organism evidence="1 2">
    <name type="scientific">Porites evermanni</name>
    <dbReference type="NCBI Taxonomy" id="104178"/>
    <lineage>
        <taxon>Eukaryota</taxon>
        <taxon>Metazoa</taxon>
        <taxon>Cnidaria</taxon>
        <taxon>Anthozoa</taxon>
        <taxon>Hexacorallia</taxon>
        <taxon>Scleractinia</taxon>
        <taxon>Fungiina</taxon>
        <taxon>Poritidae</taxon>
        <taxon>Porites</taxon>
    </lineage>
</organism>
<evidence type="ECO:0000313" key="2">
    <source>
        <dbReference type="Proteomes" id="UP001159427"/>
    </source>
</evidence>
<gene>
    <name evidence="1" type="ORF">PEVE_00015522</name>
</gene>
<evidence type="ECO:0008006" key="3">
    <source>
        <dbReference type="Google" id="ProtNLM"/>
    </source>
</evidence>
<keyword evidence="2" id="KW-1185">Reference proteome</keyword>
<dbReference type="InterPro" id="IPR052958">
    <property type="entry name" value="IFN-induced_PKR_regulator"/>
</dbReference>
<dbReference type="Proteomes" id="UP001159427">
    <property type="component" value="Unassembled WGS sequence"/>
</dbReference>
<dbReference type="PANTHER" id="PTHR46289">
    <property type="entry name" value="52 KDA REPRESSOR OF THE INHIBITOR OF THE PROTEIN KINASE-LIKE PROTEIN-RELATED"/>
    <property type="match status" value="1"/>
</dbReference>
<reference evidence="1 2" key="1">
    <citation type="submission" date="2022-05" db="EMBL/GenBank/DDBJ databases">
        <authorList>
            <consortium name="Genoscope - CEA"/>
            <person name="William W."/>
        </authorList>
    </citation>
    <scope>NUCLEOTIDE SEQUENCE [LARGE SCALE GENOMIC DNA]</scope>
</reference>
<accession>A0ABN8LIP4</accession>
<sequence>MDTAKEITTLIKYSPKRECSLGQIKENLEQEDESDSAAFGGIVSLCPTRWTVRAACFRRILGNYSALMEEWRVSLEDKLQPDVRGRIVGCQAQMQTFDFFFGLSLGERLFSHSDNLSKTLQSTRMSAVSGQRLAQLTKSVLESIRNDDSFSAFYSIVLRKSKDHAISDPLLPRKRRAPARIEVGSGQPTFPETPKDHYRRIYFEAIDLIVNAIEQRFSQPSFTAYEKMESLLLKGINGESYTAELDYMKVSYKDDINFDSLKAQLHVLRQILKDKGAMECFDDVLCEVKKLPKEERSLIGEAVILCKILAVNPATSACCERSFSAARRLKTWLRSNMKQQRFSNLTVLNCHKKLTESLDVIQIANTFAGRNENRMKNFGIFTNADL</sequence>
<comment type="caution">
    <text evidence="1">The sequence shown here is derived from an EMBL/GenBank/DDBJ whole genome shotgun (WGS) entry which is preliminary data.</text>
</comment>
<dbReference type="EMBL" id="CALNXI010000022">
    <property type="protein sequence ID" value="CAH3015350.1"/>
    <property type="molecule type" value="Genomic_DNA"/>
</dbReference>
<name>A0ABN8LIP4_9CNID</name>
<evidence type="ECO:0000313" key="1">
    <source>
        <dbReference type="EMBL" id="CAH3015350.1"/>
    </source>
</evidence>